<organism evidence="9 10">
    <name type="scientific">Zygosaccharomyces mellis</name>
    <dbReference type="NCBI Taxonomy" id="42258"/>
    <lineage>
        <taxon>Eukaryota</taxon>
        <taxon>Fungi</taxon>
        <taxon>Dikarya</taxon>
        <taxon>Ascomycota</taxon>
        <taxon>Saccharomycotina</taxon>
        <taxon>Saccharomycetes</taxon>
        <taxon>Saccharomycetales</taxon>
        <taxon>Saccharomycetaceae</taxon>
        <taxon>Zygosaccharomyces</taxon>
    </lineage>
</organism>
<feature type="transmembrane region" description="Helical" evidence="7">
    <location>
        <begin position="542"/>
        <end position="561"/>
    </location>
</feature>
<dbReference type="EMBL" id="BIMX01000037">
    <property type="protein sequence ID" value="GCF01604.1"/>
    <property type="molecule type" value="Genomic_DNA"/>
</dbReference>
<dbReference type="Proteomes" id="UP000301737">
    <property type="component" value="Unassembled WGS sequence"/>
</dbReference>
<keyword evidence="4 7" id="KW-0812">Transmembrane</keyword>
<evidence type="ECO:0000256" key="4">
    <source>
        <dbReference type="ARBA" id="ARBA00022692"/>
    </source>
</evidence>
<keyword evidence="3" id="KW-0926">Vacuole</keyword>
<evidence type="ECO:0000256" key="6">
    <source>
        <dbReference type="ARBA" id="ARBA00023136"/>
    </source>
</evidence>
<dbReference type="OrthoDB" id="40134at2759"/>
<evidence type="ECO:0000313" key="10">
    <source>
        <dbReference type="Proteomes" id="UP000301737"/>
    </source>
</evidence>
<dbReference type="Pfam" id="PF01490">
    <property type="entry name" value="Aa_trans"/>
    <property type="match status" value="1"/>
</dbReference>
<gene>
    <name evidence="9" type="ORF">ZYGM_000861</name>
</gene>
<feature type="transmembrane region" description="Helical" evidence="7">
    <location>
        <begin position="397"/>
        <end position="421"/>
    </location>
</feature>
<keyword evidence="6 7" id="KW-0472">Membrane</keyword>
<feature type="transmembrane region" description="Helical" evidence="7">
    <location>
        <begin position="468"/>
        <end position="494"/>
    </location>
</feature>
<dbReference type="AlphaFoldDB" id="A0A4C2ECF7"/>
<evidence type="ECO:0000256" key="3">
    <source>
        <dbReference type="ARBA" id="ARBA00022554"/>
    </source>
</evidence>
<evidence type="ECO:0000259" key="8">
    <source>
        <dbReference type="Pfam" id="PF01490"/>
    </source>
</evidence>
<accession>A0A4C2ECF7</accession>
<comment type="similarity">
    <text evidence="2">Belongs to the amino acid/polyamine transporter 2 family.</text>
</comment>
<comment type="caution">
    <text evidence="9">The sequence shown here is derived from an EMBL/GenBank/DDBJ whole genome shotgun (WGS) entry which is preliminary data.</text>
</comment>
<feature type="transmembrane region" description="Helical" evidence="7">
    <location>
        <begin position="441"/>
        <end position="462"/>
    </location>
</feature>
<evidence type="ECO:0000256" key="1">
    <source>
        <dbReference type="ARBA" id="ARBA00004128"/>
    </source>
</evidence>
<keyword evidence="5 7" id="KW-1133">Transmembrane helix</keyword>
<feature type="transmembrane region" description="Helical" evidence="7">
    <location>
        <begin position="355"/>
        <end position="377"/>
    </location>
</feature>
<evidence type="ECO:0000256" key="7">
    <source>
        <dbReference type="SAM" id="Phobius"/>
    </source>
</evidence>
<feature type="transmembrane region" description="Helical" evidence="7">
    <location>
        <begin position="230"/>
        <end position="250"/>
    </location>
</feature>
<evidence type="ECO:0000256" key="5">
    <source>
        <dbReference type="ARBA" id="ARBA00022989"/>
    </source>
</evidence>
<protein>
    <recommendedName>
        <fullName evidence="8">Amino acid transporter transmembrane domain-containing protein</fullName>
    </recommendedName>
</protein>
<sequence length="583" mass="64494">MSGLVPIASFGLSPNASKAYDEMEKDKAHLASPDHEKGEYVDVSGREIISDENYKVRHLPLQAYSYYADIQRGYEESRDYDGLYAAQKEQMYSDANSNLTPSKLESQRMMRLAKAYSVFFLITTDILGPSNAPNAVSQMGYVPGVILYVLFGVAAAAGGYLLNRCFCKVDSNNYPIRTFSDLAARIVAPWFRYPFGLLQFIQMILNCGMLLLSTAQAVSQMLIVNRGKDNFCFTVDILVWGLLSMLVGQIRTLTRFAHIANFAVWMNVAICIITMVGVAVGGPYYGIFNQYGKGPPYFHPGTFDPLPIAKYAIAPGSTADRIAGMNNMVFAWGGATIFCEVMAEMRRPMDFWKGMLCAQSFILVVYLFYGLFVYSYNGQFSYVTANQGIGSKGLQNAGNVLSIVSGLIAMVMYGNVAIKVIYQGFLVADFGFPSLTSRKGVFAWGIFVIVYWGVAYILGTAIPSISTLVQIVGSFCILNFSYTFPFLFGFCLMIRQDAATADEFNLKTLTVVKADSYLRNWSRWKRAITYGGIFRMMVKISLLLLFLASLATCGLCSYSAITGAIQVYQTNTAQPFSCRSPVS</sequence>
<name>A0A4C2ECF7_9SACH</name>
<evidence type="ECO:0000313" key="9">
    <source>
        <dbReference type="EMBL" id="GCF01604.1"/>
    </source>
</evidence>
<dbReference type="PANTHER" id="PTHR22950">
    <property type="entry name" value="AMINO ACID TRANSPORTER"/>
    <property type="match status" value="1"/>
</dbReference>
<comment type="subcellular location">
    <subcellularLocation>
        <location evidence="1">Vacuole membrane</location>
        <topology evidence="1">Multi-pass membrane protein</topology>
    </subcellularLocation>
</comment>
<dbReference type="InterPro" id="IPR013057">
    <property type="entry name" value="AA_transpt_TM"/>
</dbReference>
<dbReference type="PANTHER" id="PTHR22950:SF461">
    <property type="entry name" value="AMINO ACID TRANSPORTER TRANSMEMBRANE DOMAIN-CONTAINING PROTEIN"/>
    <property type="match status" value="1"/>
</dbReference>
<proteinExistence type="inferred from homology"/>
<dbReference type="GO" id="GO:0005774">
    <property type="term" value="C:vacuolar membrane"/>
    <property type="evidence" value="ECO:0007669"/>
    <property type="project" value="UniProtKB-SubCell"/>
</dbReference>
<evidence type="ECO:0000256" key="2">
    <source>
        <dbReference type="ARBA" id="ARBA00008066"/>
    </source>
</evidence>
<feature type="transmembrane region" description="Helical" evidence="7">
    <location>
        <begin position="141"/>
        <end position="162"/>
    </location>
</feature>
<reference evidence="9 10" key="1">
    <citation type="submission" date="2019-01" db="EMBL/GenBank/DDBJ databases">
        <title>Draft Genome Sequencing of Zygosaccharomyces mellis Ca-7.</title>
        <authorList>
            <person name="Shiwa Y."/>
            <person name="Kanesaki Y."/>
            <person name="Ishige T."/>
            <person name="Mura K."/>
            <person name="Hori T."/>
            <person name="Tamura T."/>
        </authorList>
    </citation>
    <scope>NUCLEOTIDE SEQUENCE [LARGE SCALE GENOMIC DNA]</scope>
    <source>
        <strain evidence="9 10">Ca-7</strain>
    </source>
</reference>
<feature type="domain" description="Amino acid transporter transmembrane" evidence="8">
    <location>
        <begin position="132"/>
        <end position="505"/>
    </location>
</feature>
<feature type="transmembrane region" description="Helical" evidence="7">
    <location>
        <begin position="262"/>
        <end position="285"/>
    </location>
</feature>
<keyword evidence="10" id="KW-1185">Reference proteome</keyword>
<dbReference type="GO" id="GO:0015179">
    <property type="term" value="F:L-amino acid transmembrane transporter activity"/>
    <property type="evidence" value="ECO:0007669"/>
    <property type="project" value="TreeGrafter"/>
</dbReference>